<keyword evidence="2" id="KW-1133">Transmembrane helix</keyword>
<accession>A0AAI8YU33</accession>
<gene>
    <name evidence="3" type="ORF">LECACI_7A001995</name>
</gene>
<dbReference type="Proteomes" id="UP001296104">
    <property type="component" value="Unassembled WGS sequence"/>
</dbReference>
<feature type="transmembrane region" description="Helical" evidence="2">
    <location>
        <begin position="80"/>
        <end position="102"/>
    </location>
</feature>
<keyword evidence="2" id="KW-0472">Membrane</keyword>
<proteinExistence type="predicted"/>
<reference evidence="3" key="1">
    <citation type="submission" date="2023-11" db="EMBL/GenBank/DDBJ databases">
        <authorList>
            <person name="Alioto T."/>
            <person name="Alioto T."/>
            <person name="Gomez Garrido J."/>
        </authorList>
    </citation>
    <scope>NUCLEOTIDE SEQUENCE</scope>
</reference>
<dbReference type="PANTHER" id="PTHR12242">
    <property type="entry name" value="OS02G0130600 PROTEIN-RELATED"/>
    <property type="match status" value="1"/>
</dbReference>
<feature type="transmembrane region" description="Helical" evidence="2">
    <location>
        <begin position="223"/>
        <end position="244"/>
    </location>
</feature>
<organism evidence="3 4">
    <name type="scientific">Lecanosticta acicola</name>
    <dbReference type="NCBI Taxonomy" id="111012"/>
    <lineage>
        <taxon>Eukaryota</taxon>
        <taxon>Fungi</taxon>
        <taxon>Dikarya</taxon>
        <taxon>Ascomycota</taxon>
        <taxon>Pezizomycotina</taxon>
        <taxon>Dothideomycetes</taxon>
        <taxon>Dothideomycetidae</taxon>
        <taxon>Mycosphaerellales</taxon>
        <taxon>Mycosphaerellaceae</taxon>
        <taxon>Lecanosticta</taxon>
    </lineage>
</organism>
<keyword evidence="2" id="KW-0812">Transmembrane</keyword>
<feature type="transmembrane region" description="Helical" evidence="2">
    <location>
        <begin position="182"/>
        <end position="203"/>
    </location>
</feature>
<feature type="transmembrane region" description="Helical" evidence="2">
    <location>
        <begin position="38"/>
        <end position="59"/>
    </location>
</feature>
<evidence type="ECO:0000256" key="2">
    <source>
        <dbReference type="SAM" id="Phobius"/>
    </source>
</evidence>
<evidence type="ECO:0000313" key="3">
    <source>
        <dbReference type="EMBL" id="CAK3871626.1"/>
    </source>
</evidence>
<feature type="compositionally biased region" description="Basic and acidic residues" evidence="1">
    <location>
        <begin position="302"/>
        <end position="314"/>
    </location>
</feature>
<keyword evidence="4" id="KW-1185">Reference proteome</keyword>
<evidence type="ECO:0000313" key="4">
    <source>
        <dbReference type="Proteomes" id="UP001296104"/>
    </source>
</evidence>
<feature type="transmembrane region" description="Helical" evidence="2">
    <location>
        <begin position="122"/>
        <end position="143"/>
    </location>
</feature>
<sequence>MASRTWNRFLGATRQSYQHATSQEYVERLCTSWLLPGWALFALRIIISFYAFTVLFYVIGYRSGIGETEAVEQSFSYFTVLGYWGLAFYHGFTAMHTASLAFGSSGTAWLSRWPGWMRWLHSVFYATVTVYPYVVTAVFWSLLAANAFESTLSTFTNISEHGLNSVFAFLELALPRSDPHPWINLPALIFILALYLSLAYLTHATEGIYVYDFLDPANGSGSVFGYCIAILAATIVLFTIVRYLQLLRRWLTEDRRARKAAHRIADSHQTDDSTLEMGMTEKHIDTKDNTDHQNSAAVDLDMSSKEARSKGFDS</sequence>
<evidence type="ECO:0008006" key="5">
    <source>
        <dbReference type="Google" id="ProtNLM"/>
    </source>
</evidence>
<dbReference type="PANTHER" id="PTHR12242:SF1">
    <property type="entry name" value="MYND-TYPE DOMAIN-CONTAINING PROTEIN"/>
    <property type="match status" value="1"/>
</dbReference>
<dbReference type="AlphaFoldDB" id="A0AAI8YU33"/>
<protein>
    <recommendedName>
        <fullName evidence="5">FAR-17a/AIG1-like protein</fullName>
    </recommendedName>
</protein>
<comment type="caution">
    <text evidence="3">The sequence shown here is derived from an EMBL/GenBank/DDBJ whole genome shotgun (WGS) entry which is preliminary data.</text>
</comment>
<dbReference type="EMBL" id="CAVMBE010000008">
    <property type="protein sequence ID" value="CAK3871626.1"/>
    <property type="molecule type" value="Genomic_DNA"/>
</dbReference>
<feature type="region of interest" description="Disordered" evidence="1">
    <location>
        <begin position="283"/>
        <end position="314"/>
    </location>
</feature>
<evidence type="ECO:0000256" key="1">
    <source>
        <dbReference type="SAM" id="MobiDB-lite"/>
    </source>
</evidence>
<name>A0AAI8YU33_9PEZI</name>
<dbReference type="GO" id="GO:0016020">
    <property type="term" value="C:membrane"/>
    <property type="evidence" value="ECO:0007669"/>
    <property type="project" value="TreeGrafter"/>
</dbReference>